<gene>
    <name evidence="1" type="ORF">LLT3_14725</name>
</gene>
<protein>
    <recommendedName>
        <fullName evidence="3">IS21 family transposase</fullName>
    </recommendedName>
</protein>
<organism evidence="1 2">
    <name type="scientific">Lactococcus cremoris subsp. cremoris TIFN3</name>
    <dbReference type="NCBI Taxonomy" id="1234873"/>
    <lineage>
        <taxon>Bacteria</taxon>
        <taxon>Bacillati</taxon>
        <taxon>Bacillota</taxon>
        <taxon>Bacilli</taxon>
        <taxon>Lactobacillales</taxon>
        <taxon>Streptococcaceae</taxon>
        <taxon>Lactococcus</taxon>
        <taxon>Lactococcus cremoris subsp. cremoris</taxon>
    </lineage>
</organism>
<dbReference type="EMBL" id="ATBE01000217">
    <property type="protein sequence ID" value="EQC95090.1"/>
    <property type="molecule type" value="Genomic_DNA"/>
</dbReference>
<dbReference type="PATRIC" id="fig|1234873.3.peg.1365"/>
<dbReference type="Proteomes" id="UP000015664">
    <property type="component" value="Unassembled WGS sequence"/>
</dbReference>
<name>T0VA26_LACLC</name>
<proteinExistence type="predicted"/>
<evidence type="ECO:0008006" key="3">
    <source>
        <dbReference type="Google" id="ProtNLM"/>
    </source>
</evidence>
<feature type="non-terminal residue" evidence="1">
    <location>
        <position position="1"/>
    </location>
</feature>
<evidence type="ECO:0000313" key="1">
    <source>
        <dbReference type="EMBL" id="EQC95090.1"/>
    </source>
</evidence>
<sequence>IARRYNCDYRTVKRYYDLGKEKTLEEASKRRVPPSLIENYKSIIEDKLKLGCSVRSIYYFIQLKGYQGSYTTVKRYARLIRESCKHKATIRIETTPGLSAQVDWKENLKLISRNGEVFTINIFLYILGYSRMKYLQLTVDRLPTHTL</sequence>
<dbReference type="AlphaFoldDB" id="T0VA26"/>
<comment type="caution">
    <text evidence="1">The sequence shown here is derived from an EMBL/GenBank/DDBJ whole genome shotgun (WGS) entry which is preliminary data.</text>
</comment>
<dbReference type="PANTHER" id="PTHR35004:SF6">
    <property type="entry name" value="TRANSPOSASE"/>
    <property type="match status" value="1"/>
</dbReference>
<evidence type="ECO:0000313" key="2">
    <source>
        <dbReference type="Proteomes" id="UP000015664"/>
    </source>
</evidence>
<accession>T0VA26</accession>
<dbReference type="PANTHER" id="PTHR35004">
    <property type="entry name" value="TRANSPOSASE RV3428C-RELATED"/>
    <property type="match status" value="1"/>
</dbReference>
<reference evidence="1 2" key="1">
    <citation type="journal article" date="2013" name="ISME J.">
        <title>Multifactorial diversity sustains microbial community stability.</title>
        <authorList>
            <person name="Erkus O."/>
            <person name="de Jager V.C."/>
            <person name="Spus M."/>
            <person name="van Alen-Boerrigter I.J."/>
            <person name="van Rijswijck I.M."/>
            <person name="Hazelwood L."/>
            <person name="Janssen P.W."/>
            <person name="van Hijum S.A."/>
            <person name="Kleerebezem M."/>
            <person name="Smid E.J."/>
        </authorList>
    </citation>
    <scope>NUCLEOTIDE SEQUENCE [LARGE SCALE GENOMIC DNA]</scope>
    <source>
        <strain evidence="1 2">TIFN3</strain>
    </source>
</reference>